<feature type="non-terminal residue" evidence="1">
    <location>
        <position position="1"/>
    </location>
</feature>
<accession>A0A388JJU1</accession>
<evidence type="ECO:0000313" key="2">
    <source>
        <dbReference type="Proteomes" id="UP000265515"/>
    </source>
</evidence>
<dbReference type="AlphaFoldDB" id="A0A388JJU1"/>
<sequence>NKNRADGLSRVDWDKNNQGVIEDIPPVDEFLDTEEDVRLHINSWSMAVGNYVTPGQPVWLSPPGHVRRPYLVLKPFIEEESWGLPNVQWMMDLALADKYQLHEDLLTMENGAQQVEGHERSIGGIYLLANALLQDEVARIGDQRQGENANVIHEGEDDDFEEGEIKEAFRKEEYDGIYLELGMLLLCEKRERDACEKVLKGRPSVYEE</sequence>
<comment type="caution">
    <text evidence="1">The sequence shown here is derived from an EMBL/GenBank/DDBJ whole genome shotgun (WGS) entry which is preliminary data.</text>
</comment>
<protein>
    <submittedName>
        <fullName evidence="1">Uncharacterized protein</fullName>
    </submittedName>
</protein>
<name>A0A388JJU1_CHABU</name>
<organism evidence="1 2">
    <name type="scientific">Chara braunii</name>
    <name type="common">Braun's stonewort</name>
    <dbReference type="NCBI Taxonomy" id="69332"/>
    <lineage>
        <taxon>Eukaryota</taxon>
        <taxon>Viridiplantae</taxon>
        <taxon>Streptophyta</taxon>
        <taxon>Charophyceae</taxon>
        <taxon>Charales</taxon>
        <taxon>Characeae</taxon>
        <taxon>Chara</taxon>
    </lineage>
</organism>
<gene>
    <name evidence="1" type="ORF">CBR_g84182</name>
</gene>
<reference evidence="1 2" key="1">
    <citation type="journal article" date="2018" name="Cell">
        <title>The Chara Genome: Secondary Complexity and Implications for Plant Terrestrialization.</title>
        <authorList>
            <person name="Nishiyama T."/>
            <person name="Sakayama H."/>
            <person name="Vries J.D."/>
            <person name="Buschmann H."/>
            <person name="Saint-Marcoux D."/>
            <person name="Ullrich K.K."/>
            <person name="Haas F.B."/>
            <person name="Vanderstraeten L."/>
            <person name="Becker D."/>
            <person name="Lang D."/>
            <person name="Vosolsobe S."/>
            <person name="Rombauts S."/>
            <person name="Wilhelmsson P.K.I."/>
            <person name="Janitza P."/>
            <person name="Kern R."/>
            <person name="Heyl A."/>
            <person name="Rumpler F."/>
            <person name="Villalobos L.I.A.C."/>
            <person name="Clay J.M."/>
            <person name="Skokan R."/>
            <person name="Toyoda A."/>
            <person name="Suzuki Y."/>
            <person name="Kagoshima H."/>
            <person name="Schijlen E."/>
            <person name="Tajeshwar N."/>
            <person name="Catarino B."/>
            <person name="Hetherington A.J."/>
            <person name="Saltykova A."/>
            <person name="Bonnot C."/>
            <person name="Breuninger H."/>
            <person name="Symeonidi A."/>
            <person name="Radhakrishnan G.V."/>
            <person name="Van Nieuwerburgh F."/>
            <person name="Deforce D."/>
            <person name="Chang C."/>
            <person name="Karol K.G."/>
            <person name="Hedrich R."/>
            <person name="Ulvskov P."/>
            <person name="Glockner G."/>
            <person name="Delwiche C.F."/>
            <person name="Petrasek J."/>
            <person name="Van de Peer Y."/>
            <person name="Friml J."/>
            <person name="Beilby M."/>
            <person name="Dolan L."/>
            <person name="Kohara Y."/>
            <person name="Sugano S."/>
            <person name="Fujiyama A."/>
            <person name="Delaux P.-M."/>
            <person name="Quint M."/>
            <person name="TheiBen G."/>
            <person name="Hagemann M."/>
            <person name="Harholt J."/>
            <person name="Dunand C."/>
            <person name="Zachgo S."/>
            <person name="Langdale J."/>
            <person name="Maumus F."/>
            <person name="Straeten D.V.D."/>
            <person name="Gould S.B."/>
            <person name="Rensing S.A."/>
        </authorList>
    </citation>
    <scope>NUCLEOTIDE SEQUENCE [LARGE SCALE GENOMIC DNA]</scope>
    <source>
        <strain evidence="1 2">S276</strain>
    </source>
</reference>
<dbReference type="Gramene" id="GBG42659">
    <property type="protein sequence ID" value="GBG42659"/>
    <property type="gene ID" value="CBR_g84182"/>
</dbReference>
<dbReference type="Proteomes" id="UP000265515">
    <property type="component" value="Unassembled WGS sequence"/>
</dbReference>
<dbReference type="EMBL" id="BFEA01006008">
    <property type="protein sequence ID" value="GBG42659.1"/>
    <property type="molecule type" value="Genomic_DNA"/>
</dbReference>
<keyword evidence="2" id="KW-1185">Reference proteome</keyword>
<evidence type="ECO:0000313" key="1">
    <source>
        <dbReference type="EMBL" id="GBG42659.1"/>
    </source>
</evidence>
<proteinExistence type="predicted"/>